<dbReference type="Proteomes" id="UP000242886">
    <property type="component" value="Chromosome SDENCHOL"/>
</dbReference>
<organism evidence="1 2">
    <name type="scientific">Sterolibacterium denitrificans</name>
    <dbReference type="NCBI Taxonomy" id="157592"/>
    <lineage>
        <taxon>Bacteria</taxon>
        <taxon>Pseudomonadati</taxon>
        <taxon>Pseudomonadota</taxon>
        <taxon>Betaproteobacteria</taxon>
        <taxon>Nitrosomonadales</taxon>
        <taxon>Sterolibacteriaceae</taxon>
        <taxon>Sterolibacterium</taxon>
    </lineage>
</organism>
<proteinExistence type="predicted"/>
<reference evidence="1" key="1">
    <citation type="submission" date="2017-03" db="EMBL/GenBank/DDBJ databases">
        <authorList>
            <consortium name="AG Boll"/>
        </authorList>
    </citation>
    <scope>NUCLEOTIDE SEQUENCE [LARGE SCALE GENOMIC DNA]</scope>
    <source>
        <strain evidence="1">Chol</strain>
    </source>
</reference>
<dbReference type="RefSeq" id="WP_154716207.1">
    <property type="nucleotide sequence ID" value="NZ_LT837803.1"/>
</dbReference>
<name>A0A7Z7MUP8_9PROT</name>
<sequence length="154" mass="18248">MNPEQARKLRDAVRHRSHRDQGLVHQYDSAKTRLLRFDALLAEQTEQVRQLLDGIDGLEVVTVAPNCLRVSYNLTEYTLKGLEKALISQGFRFQGSRYRKLERALIHFWEETQLRNMRVPQRLIKKSNEVYVKAWEQHPHGDRDDTPVELREER</sequence>
<dbReference type="AlphaFoldDB" id="A0A7Z7MUP8"/>
<evidence type="ECO:0000313" key="1">
    <source>
        <dbReference type="EMBL" id="SMB24008.1"/>
    </source>
</evidence>
<dbReference type="EMBL" id="LT837803">
    <property type="protein sequence ID" value="SMB24008.1"/>
    <property type="molecule type" value="Genomic_DNA"/>
</dbReference>
<keyword evidence="2" id="KW-1185">Reference proteome</keyword>
<accession>A0A7Z7MUP8</accession>
<gene>
    <name evidence="1" type="ORF">SDENCHOL_10968</name>
</gene>
<evidence type="ECO:0000313" key="2">
    <source>
        <dbReference type="Proteomes" id="UP000242886"/>
    </source>
</evidence>
<protein>
    <submittedName>
        <fullName evidence="1">Uncharacterized protein</fullName>
    </submittedName>
</protein>